<evidence type="ECO:0000313" key="3">
    <source>
        <dbReference type="Proteomes" id="UP000228756"/>
    </source>
</evidence>
<evidence type="ECO:0000313" key="2">
    <source>
        <dbReference type="EMBL" id="PIR72376.1"/>
    </source>
</evidence>
<comment type="caution">
    <text evidence="2">The sequence shown here is derived from an EMBL/GenBank/DDBJ whole genome shotgun (WGS) entry which is preliminary data.</text>
</comment>
<dbReference type="Proteomes" id="UP000228756">
    <property type="component" value="Unassembled WGS sequence"/>
</dbReference>
<keyword evidence="1" id="KW-0472">Membrane</keyword>
<accession>A0A2M6NSW1</accession>
<dbReference type="EMBL" id="PFCJ01000016">
    <property type="protein sequence ID" value="PIR72376.1"/>
    <property type="molecule type" value="Genomic_DNA"/>
</dbReference>
<keyword evidence="1" id="KW-1133">Transmembrane helix</keyword>
<gene>
    <name evidence="2" type="ORF">COU42_01345</name>
</gene>
<sequence length="81" mass="9147">MTEVNWVKAAAYCYNNFFLFTPHTAFLGKLLLIVLFCYIIKKYGEQYLQILFNCFFCNSGFALTGSTPLASSSCLGKSCFI</sequence>
<name>A0A2M6NSW1_9BACT</name>
<organism evidence="2 3">
    <name type="scientific">Candidatus Nealsonbacteria bacterium CG10_big_fil_rev_8_21_14_0_10_36_24</name>
    <dbReference type="NCBI Taxonomy" id="1974710"/>
    <lineage>
        <taxon>Bacteria</taxon>
        <taxon>Candidatus Nealsoniibacteriota</taxon>
    </lineage>
</organism>
<feature type="transmembrane region" description="Helical" evidence="1">
    <location>
        <begin position="20"/>
        <end position="40"/>
    </location>
</feature>
<dbReference type="AlphaFoldDB" id="A0A2M6NSW1"/>
<protein>
    <submittedName>
        <fullName evidence="2">Uncharacterized protein</fullName>
    </submittedName>
</protein>
<proteinExistence type="predicted"/>
<keyword evidence="1" id="KW-0812">Transmembrane</keyword>
<evidence type="ECO:0000256" key="1">
    <source>
        <dbReference type="SAM" id="Phobius"/>
    </source>
</evidence>
<reference evidence="3" key="1">
    <citation type="submission" date="2017-09" db="EMBL/GenBank/DDBJ databases">
        <title>Depth-based differentiation of microbial function through sediment-hosted aquifers and enrichment of novel symbionts in the deep terrestrial subsurface.</title>
        <authorList>
            <person name="Probst A.J."/>
            <person name="Ladd B."/>
            <person name="Jarett J.K."/>
            <person name="Geller-Mcgrath D.E."/>
            <person name="Sieber C.M.K."/>
            <person name="Emerson J.B."/>
            <person name="Anantharaman K."/>
            <person name="Thomas B.C."/>
            <person name="Malmstrom R."/>
            <person name="Stieglmeier M."/>
            <person name="Klingl A."/>
            <person name="Woyke T."/>
            <person name="Ryan C.M."/>
            <person name="Banfield J.F."/>
        </authorList>
    </citation>
    <scope>NUCLEOTIDE SEQUENCE [LARGE SCALE GENOMIC DNA]</scope>
</reference>